<reference evidence="3" key="5">
    <citation type="journal article" date="2021" name="G3 (Bethesda)">
        <title>Aegilops tauschii genome assembly Aet v5.0 features greater sequence contiguity and improved annotation.</title>
        <authorList>
            <person name="Wang L."/>
            <person name="Zhu T."/>
            <person name="Rodriguez J.C."/>
            <person name="Deal K.R."/>
            <person name="Dubcovsky J."/>
            <person name="McGuire P.E."/>
            <person name="Lux T."/>
            <person name="Spannagl M."/>
            <person name="Mayer K.F.X."/>
            <person name="Baldrich P."/>
            <person name="Meyers B.C."/>
            <person name="Huo N."/>
            <person name="Gu Y.Q."/>
            <person name="Zhou H."/>
            <person name="Devos K.M."/>
            <person name="Bennetzen J.L."/>
            <person name="Unver T."/>
            <person name="Budak H."/>
            <person name="Gulick P.J."/>
            <person name="Galiba G."/>
            <person name="Kalapos B."/>
            <person name="Nelson D.R."/>
            <person name="Li P."/>
            <person name="You F.M."/>
            <person name="Luo M.C."/>
            <person name="Dvorak J."/>
        </authorList>
    </citation>
    <scope>NUCLEOTIDE SEQUENCE [LARGE SCALE GENOMIC DNA]</scope>
    <source>
        <strain evidence="3">cv. AL8/78</strain>
    </source>
</reference>
<organism evidence="3 4">
    <name type="scientific">Aegilops tauschii subsp. strangulata</name>
    <name type="common">Goatgrass</name>
    <dbReference type="NCBI Taxonomy" id="200361"/>
    <lineage>
        <taxon>Eukaryota</taxon>
        <taxon>Viridiplantae</taxon>
        <taxon>Streptophyta</taxon>
        <taxon>Embryophyta</taxon>
        <taxon>Tracheophyta</taxon>
        <taxon>Spermatophyta</taxon>
        <taxon>Magnoliopsida</taxon>
        <taxon>Liliopsida</taxon>
        <taxon>Poales</taxon>
        <taxon>Poaceae</taxon>
        <taxon>BOP clade</taxon>
        <taxon>Pooideae</taxon>
        <taxon>Triticodae</taxon>
        <taxon>Triticeae</taxon>
        <taxon>Triticinae</taxon>
        <taxon>Aegilops</taxon>
    </lineage>
</organism>
<reference evidence="3" key="3">
    <citation type="journal article" date="2017" name="Nature">
        <title>Genome sequence of the progenitor of the wheat D genome Aegilops tauschii.</title>
        <authorList>
            <person name="Luo M.C."/>
            <person name="Gu Y.Q."/>
            <person name="Puiu D."/>
            <person name="Wang H."/>
            <person name="Twardziok S.O."/>
            <person name="Deal K.R."/>
            <person name="Huo N."/>
            <person name="Zhu T."/>
            <person name="Wang L."/>
            <person name="Wang Y."/>
            <person name="McGuire P.E."/>
            <person name="Liu S."/>
            <person name="Long H."/>
            <person name="Ramasamy R.K."/>
            <person name="Rodriguez J.C."/>
            <person name="Van S.L."/>
            <person name="Yuan L."/>
            <person name="Wang Z."/>
            <person name="Xia Z."/>
            <person name="Xiao L."/>
            <person name="Anderson O.D."/>
            <person name="Ouyang S."/>
            <person name="Liang Y."/>
            <person name="Zimin A.V."/>
            <person name="Pertea G."/>
            <person name="Qi P."/>
            <person name="Bennetzen J.L."/>
            <person name="Dai X."/>
            <person name="Dawson M.W."/>
            <person name="Muller H.G."/>
            <person name="Kugler K."/>
            <person name="Rivarola-Duarte L."/>
            <person name="Spannagl M."/>
            <person name="Mayer K.F.X."/>
            <person name="Lu F.H."/>
            <person name="Bevan M.W."/>
            <person name="Leroy P."/>
            <person name="Li P."/>
            <person name="You F.M."/>
            <person name="Sun Q."/>
            <person name="Liu Z."/>
            <person name="Lyons E."/>
            <person name="Wicker T."/>
            <person name="Salzberg S.L."/>
            <person name="Devos K.M."/>
            <person name="Dvorak J."/>
        </authorList>
    </citation>
    <scope>NUCLEOTIDE SEQUENCE [LARGE SCALE GENOMIC DNA]</scope>
    <source>
        <strain evidence="3">cv. AL8/78</strain>
    </source>
</reference>
<sequence>GPWAWAVPSARAILSLLGGWGADQKGSTPIPASTLGLPTTPSRPPPVGDSPIRRHRRSSPTSTPPPVRTPAASSLPRPRRPSPPRRRSPVPLPPPLTNAAPSPPSTSSPAARSDMSGKSKGGGERPDLDIQARESRSLI</sequence>
<dbReference type="AlphaFoldDB" id="A0A453MI92"/>
<evidence type="ECO:0000313" key="4">
    <source>
        <dbReference type="Proteomes" id="UP000015105"/>
    </source>
</evidence>
<keyword evidence="4" id="KW-1185">Reference proteome</keyword>
<evidence type="ECO:0000313" key="3">
    <source>
        <dbReference type="EnsemblPlants" id="AET5Gv21193300.1"/>
    </source>
</evidence>
<keyword evidence="2" id="KW-0732">Signal</keyword>
<reference evidence="3" key="4">
    <citation type="submission" date="2019-03" db="UniProtKB">
        <authorList>
            <consortium name="EnsemblPlants"/>
        </authorList>
    </citation>
    <scope>IDENTIFICATION</scope>
</reference>
<feature type="region of interest" description="Disordered" evidence="1">
    <location>
        <begin position="20"/>
        <end position="139"/>
    </location>
</feature>
<accession>A0A453MI92</accession>
<feature type="signal peptide" evidence="2">
    <location>
        <begin position="1"/>
        <end position="21"/>
    </location>
</feature>
<dbReference type="EnsemblPlants" id="AET5Gv21193300.1">
    <property type="protein sequence ID" value="AET5Gv21193300.1"/>
    <property type="gene ID" value="AET5Gv21193300"/>
</dbReference>
<evidence type="ECO:0000256" key="1">
    <source>
        <dbReference type="SAM" id="MobiDB-lite"/>
    </source>
</evidence>
<dbReference type="Gramene" id="AET5Gv21193300.1">
    <property type="protein sequence ID" value="AET5Gv21193300.1"/>
    <property type="gene ID" value="AET5Gv21193300"/>
</dbReference>
<reference evidence="4" key="1">
    <citation type="journal article" date="2014" name="Science">
        <title>Ancient hybridizations among the ancestral genomes of bread wheat.</title>
        <authorList>
            <consortium name="International Wheat Genome Sequencing Consortium,"/>
            <person name="Marcussen T."/>
            <person name="Sandve S.R."/>
            <person name="Heier L."/>
            <person name="Spannagl M."/>
            <person name="Pfeifer M."/>
            <person name="Jakobsen K.S."/>
            <person name="Wulff B.B."/>
            <person name="Steuernagel B."/>
            <person name="Mayer K.F."/>
            <person name="Olsen O.A."/>
        </authorList>
    </citation>
    <scope>NUCLEOTIDE SEQUENCE [LARGE SCALE GENOMIC DNA]</scope>
    <source>
        <strain evidence="4">cv. AL8/78</strain>
    </source>
</reference>
<feature type="compositionally biased region" description="Basic and acidic residues" evidence="1">
    <location>
        <begin position="115"/>
        <end position="139"/>
    </location>
</feature>
<evidence type="ECO:0000256" key="2">
    <source>
        <dbReference type="SAM" id="SignalP"/>
    </source>
</evidence>
<feature type="compositionally biased region" description="Pro residues" evidence="1">
    <location>
        <begin position="90"/>
        <end position="106"/>
    </location>
</feature>
<feature type="compositionally biased region" description="Polar residues" evidence="1">
    <location>
        <begin position="25"/>
        <end position="40"/>
    </location>
</feature>
<dbReference type="Proteomes" id="UP000015105">
    <property type="component" value="Chromosome 5D"/>
</dbReference>
<proteinExistence type="predicted"/>
<feature type="chain" id="PRO_5019497615" evidence="2">
    <location>
        <begin position="22"/>
        <end position="139"/>
    </location>
</feature>
<reference evidence="4" key="2">
    <citation type="journal article" date="2017" name="Nat. Plants">
        <title>The Aegilops tauschii genome reveals multiple impacts of transposons.</title>
        <authorList>
            <person name="Zhao G."/>
            <person name="Zou C."/>
            <person name="Li K."/>
            <person name="Wang K."/>
            <person name="Li T."/>
            <person name="Gao L."/>
            <person name="Zhang X."/>
            <person name="Wang H."/>
            <person name="Yang Z."/>
            <person name="Liu X."/>
            <person name="Jiang W."/>
            <person name="Mao L."/>
            <person name="Kong X."/>
            <person name="Jiao Y."/>
            <person name="Jia J."/>
        </authorList>
    </citation>
    <scope>NUCLEOTIDE SEQUENCE [LARGE SCALE GENOMIC DNA]</scope>
    <source>
        <strain evidence="4">cv. AL8/78</strain>
    </source>
</reference>
<protein>
    <submittedName>
        <fullName evidence="3">Uncharacterized protein</fullName>
    </submittedName>
</protein>
<name>A0A453MI92_AEGTS</name>
<feature type="compositionally biased region" description="Basic residues" evidence="1">
    <location>
        <begin position="77"/>
        <end position="88"/>
    </location>
</feature>